<protein>
    <submittedName>
        <fullName evidence="1">Uncharacterized protein</fullName>
    </submittedName>
</protein>
<organism evidence="1 2">
    <name type="scientific">Chaetomium tenue</name>
    <dbReference type="NCBI Taxonomy" id="1854479"/>
    <lineage>
        <taxon>Eukaryota</taxon>
        <taxon>Fungi</taxon>
        <taxon>Dikarya</taxon>
        <taxon>Ascomycota</taxon>
        <taxon>Pezizomycotina</taxon>
        <taxon>Sordariomycetes</taxon>
        <taxon>Sordariomycetidae</taxon>
        <taxon>Sordariales</taxon>
        <taxon>Chaetomiaceae</taxon>
        <taxon>Chaetomium</taxon>
    </lineage>
</organism>
<evidence type="ECO:0000313" key="2">
    <source>
        <dbReference type="Proteomes" id="UP000724584"/>
    </source>
</evidence>
<dbReference type="Proteomes" id="UP000724584">
    <property type="component" value="Unassembled WGS sequence"/>
</dbReference>
<name>A0ACB7P628_9PEZI</name>
<comment type="caution">
    <text evidence="1">The sequence shown here is derived from an EMBL/GenBank/DDBJ whole genome shotgun (WGS) entry which is preliminary data.</text>
</comment>
<accession>A0ACB7P628</accession>
<reference evidence="1 2" key="1">
    <citation type="journal article" date="2021" name="Nat. Commun.">
        <title>Genetic determinants of endophytism in the Arabidopsis root mycobiome.</title>
        <authorList>
            <person name="Mesny F."/>
            <person name="Miyauchi S."/>
            <person name="Thiergart T."/>
            <person name="Pickel B."/>
            <person name="Atanasova L."/>
            <person name="Karlsson M."/>
            <person name="Huettel B."/>
            <person name="Barry K.W."/>
            <person name="Haridas S."/>
            <person name="Chen C."/>
            <person name="Bauer D."/>
            <person name="Andreopoulos W."/>
            <person name="Pangilinan J."/>
            <person name="LaButti K."/>
            <person name="Riley R."/>
            <person name="Lipzen A."/>
            <person name="Clum A."/>
            <person name="Drula E."/>
            <person name="Henrissat B."/>
            <person name="Kohler A."/>
            <person name="Grigoriev I.V."/>
            <person name="Martin F.M."/>
            <person name="Hacquard S."/>
        </authorList>
    </citation>
    <scope>NUCLEOTIDE SEQUENCE [LARGE SCALE GENOMIC DNA]</scope>
    <source>
        <strain evidence="1 2">MPI-SDFR-AT-0079</strain>
    </source>
</reference>
<keyword evidence="2" id="KW-1185">Reference proteome</keyword>
<evidence type="ECO:0000313" key="1">
    <source>
        <dbReference type="EMBL" id="KAH6631543.1"/>
    </source>
</evidence>
<proteinExistence type="predicted"/>
<gene>
    <name evidence="1" type="ORF">F5144DRAFT_221945</name>
</gene>
<sequence>MRLGMRRITVAASHRTRYEASMFLCSVYAVALTDQPRRNNVYWRSVCYIQKGSISILYLSRGRRLKGVFHYTVHTKWCLVAGPRETAGSRLLRLRNDASRSCFPWLCAAQDGRYPPKIFDNVMTPSVPLPSVPSTTLEDCQIAKQSIFFVA</sequence>
<dbReference type="EMBL" id="JAGIZQ010000004">
    <property type="protein sequence ID" value="KAH6631543.1"/>
    <property type="molecule type" value="Genomic_DNA"/>
</dbReference>